<dbReference type="HAMAP" id="MF_00185">
    <property type="entry name" value="IPP_trans"/>
    <property type="match status" value="1"/>
</dbReference>
<dbReference type="OrthoDB" id="9776390at2"/>
<keyword evidence="8 10" id="KW-0460">Magnesium</keyword>
<evidence type="ECO:0000256" key="10">
    <source>
        <dbReference type="HAMAP-Rule" id="MF_00185"/>
    </source>
</evidence>
<dbReference type="Proteomes" id="UP000014974">
    <property type="component" value="Unassembled WGS sequence"/>
</dbReference>
<feature type="region of interest" description="Interaction with substrate tRNA" evidence="10">
    <location>
        <begin position="38"/>
        <end position="41"/>
    </location>
</feature>
<comment type="function">
    <text evidence="2 10 12">Catalyzes the transfer of a dimethylallyl group onto the adenine at position 37 in tRNAs that read codons beginning with uridine, leading to the formation of N6-(dimethylallyl)adenosine (i(6)A).</text>
</comment>
<evidence type="ECO:0000256" key="4">
    <source>
        <dbReference type="ARBA" id="ARBA00022679"/>
    </source>
</evidence>
<dbReference type="SUPFAM" id="SSF52540">
    <property type="entry name" value="P-loop containing nucleoside triphosphate hydrolases"/>
    <property type="match status" value="2"/>
</dbReference>
<evidence type="ECO:0000256" key="3">
    <source>
        <dbReference type="ARBA" id="ARBA00005842"/>
    </source>
</evidence>
<evidence type="ECO:0000256" key="6">
    <source>
        <dbReference type="ARBA" id="ARBA00022741"/>
    </source>
</evidence>
<feature type="region of interest" description="Interaction with substrate tRNA" evidence="10">
    <location>
        <begin position="162"/>
        <end position="166"/>
    </location>
</feature>
<evidence type="ECO:0000256" key="7">
    <source>
        <dbReference type="ARBA" id="ARBA00022840"/>
    </source>
</evidence>
<dbReference type="NCBIfam" id="TIGR00174">
    <property type="entry name" value="miaA"/>
    <property type="match status" value="1"/>
</dbReference>
<feature type="site" description="Interaction with substrate tRNA" evidence="10">
    <location>
        <position position="104"/>
    </location>
</feature>
<dbReference type="GO" id="GO:0005524">
    <property type="term" value="F:ATP binding"/>
    <property type="evidence" value="ECO:0007669"/>
    <property type="project" value="UniProtKB-UniRule"/>
</dbReference>
<dbReference type="PANTHER" id="PTHR11088:SF60">
    <property type="entry name" value="TRNA DIMETHYLALLYLTRANSFERASE"/>
    <property type="match status" value="1"/>
</dbReference>
<comment type="subunit">
    <text evidence="10">Monomer.</text>
</comment>
<dbReference type="Gene3D" id="3.40.50.300">
    <property type="entry name" value="P-loop containing nucleotide triphosphate hydrolases"/>
    <property type="match status" value="1"/>
</dbReference>
<sequence>MTPLNKIILVIAGPTAVGKTDLCINLAKKFNTVIISSDSRQFFQEINIGTAKPSEKELAMVPHYFIGNKSIHDPYDVKRYESEALGCINSLFKEKDLLILTGGSGMYTDAIVEGLDQMPKIASGIREELNAVYAKEGITHLQEMLIKLDPDYFAVVDKQNPQRLIRALEVCLGTGLPFSSYRVKKKVVRPFKTVKIALNRDREELYERIDRRMDNMIQEGLFEEASEMYPYRDLNALNTVGYKEIFAYLDGAYDKEEAIRLLKRNSRRYAKRQVTWLNKDKTYHWFHPDEINDMLDLINAQIE</sequence>
<protein>
    <recommendedName>
        <fullName evidence="10">tRNA dimethylallyltransferase</fullName>
        <ecNumber evidence="10">2.5.1.75</ecNumber>
    </recommendedName>
    <alternativeName>
        <fullName evidence="10">Dimethylallyl diphosphate:tRNA dimethylallyltransferase</fullName>
        <shortName evidence="10">DMAPP:tRNA dimethylallyltransferase</shortName>
        <shortName evidence="10">DMATase</shortName>
    </alternativeName>
    <alternativeName>
        <fullName evidence="10">Isopentenyl-diphosphate:tRNA isopentenyltransferase</fullName>
        <shortName evidence="10">IPP transferase</shortName>
        <shortName evidence="10">IPPT</shortName>
        <shortName evidence="10">IPTase</shortName>
    </alternativeName>
</protein>
<reference evidence="14 15" key="1">
    <citation type="journal article" date="2013" name="Genome Announc.">
        <title>Draft Genome Sequence of Cyclobacterium qasimii Strain M12-11BT, Isolated from Arctic Marine Sediment.</title>
        <authorList>
            <person name="Shivaji S."/>
            <person name="Ara S."/>
            <person name="Singh A."/>
            <person name="Kumar Pinnaka A."/>
        </authorList>
    </citation>
    <scope>NUCLEOTIDE SEQUENCE [LARGE SCALE GENOMIC DNA]</scope>
    <source>
        <strain evidence="14 15">M12-11B</strain>
    </source>
</reference>
<dbReference type="GO" id="GO:0052381">
    <property type="term" value="F:tRNA dimethylallyltransferase activity"/>
    <property type="evidence" value="ECO:0007669"/>
    <property type="project" value="UniProtKB-UniRule"/>
</dbReference>
<dbReference type="PANTHER" id="PTHR11088">
    <property type="entry name" value="TRNA DIMETHYLALLYLTRANSFERASE"/>
    <property type="match status" value="1"/>
</dbReference>
<feature type="binding site" evidence="10">
    <location>
        <begin position="13"/>
        <end position="20"/>
    </location>
    <ligand>
        <name>ATP</name>
        <dbReference type="ChEBI" id="CHEBI:30616"/>
    </ligand>
</feature>
<evidence type="ECO:0000256" key="9">
    <source>
        <dbReference type="ARBA" id="ARBA00049563"/>
    </source>
</evidence>
<dbReference type="InterPro" id="IPR027417">
    <property type="entry name" value="P-loop_NTPase"/>
</dbReference>
<dbReference type="eggNOG" id="COG0324">
    <property type="taxonomic scope" value="Bacteria"/>
</dbReference>
<dbReference type="AlphaFoldDB" id="S7WV94"/>
<evidence type="ECO:0000256" key="13">
    <source>
        <dbReference type="RuleBase" id="RU003785"/>
    </source>
</evidence>
<organism evidence="14 15">
    <name type="scientific">Cyclobacterium qasimii M12-11B</name>
    <dbReference type="NCBI Taxonomy" id="641524"/>
    <lineage>
        <taxon>Bacteria</taxon>
        <taxon>Pseudomonadati</taxon>
        <taxon>Bacteroidota</taxon>
        <taxon>Cytophagia</taxon>
        <taxon>Cytophagales</taxon>
        <taxon>Cyclobacteriaceae</taxon>
        <taxon>Cyclobacterium</taxon>
    </lineage>
</organism>
<evidence type="ECO:0000256" key="2">
    <source>
        <dbReference type="ARBA" id="ARBA00003213"/>
    </source>
</evidence>
<evidence type="ECO:0000256" key="8">
    <source>
        <dbReference type="ARBA" id="ARBA00022842"/>
    </source>
</evidence>
<gene>
    <name evidence="10" type="primary">miaA</name>
    <name evidence="14" type="ORF">ADICYQ_3075</name>
</gene>
<feature type="site" description="Interaction with substrate tRNA" evidence="10">
    <location>
        <position position="126"/>
    </location>
</feature>
<evidence type="ECO:0000256" key="11">
    <source>
        <dbReference type="RuleBase" id="RU003783"/>
    </source>
</evidence>
<evidence type="ECO:0000256" key="12">
    <source>
        <dbReference type="RuleBase" id="RU003784"/>
    </source>
</evidence>
<keyword evidence="4 10" id="KW-0808">Transferase</keyword>
<dbReference type="STRING" id="641524.ADICYQ_3075"/>
<comment type="caution">
    <text evidence="10">Lacks conserved residue(s) required for the propagation of feature annotation.</text>
</comment>
<dbReference type="InterPro" id="IPR039657">
    <property type="entry name" value="Dimethylallyltransferase"/>
</dbReference>
<comment type="caution">
    <text evidence="14">The sequence shown here is derived from an EMBL/GenBank/DDBJ whole genome shotgun (WGS) entry which is preliminary data.</text>
</comment>
<comment type="cofactor">
    <cofactor evidence="1 10">
        <name>Mg(2+)</name>
        <dbReference type="ChEBI" id="CHEBI:18420"/>
    </cofactor>
</comment>
<dbReference type="GO" id="GO:0006400">
    <property type="term" value="P:tRNA modification"/>
    <property type="evidence" value="ECO:0007669"/>
    <property type="project" value="TreeGrafter"/>
</dbReference>
<evidence type="ECO:0000256" key="1">
    <source>
        <dbReference type="ARBA" id="ARBA00001946"/>
    </source>
</evidence>
<evidence type="ECO:0000256" key="5">
    <source>
        <dbReference type="ARBA" id="ARBA00022694"/>
    </source>
</evidence>
<keyword evidence="5 10" id="KW-0819">tRNA processing</keyword>
<evidence type="ECO:0000313" key="15">
    <source>
        <dbReference type="Proteomes" id="UP000014974"/>
    </source>
</evidence>
<feature type="binding site" evidence="10">
    <location>
        <begin position="15"/>
        <end position="20"/>
    </location>
    <ligand>
        <name>substrate</name>
    </ligand>
</feature>
<evidence type="ECO:0000313" key="14">
    <source>
        <dbReference type="EMBL" id="EPR68003.1"/>
    </source>
</evidence>
<dbReference type="EMBL" id="ATNM01000110">
    <property type="protein sequence ID" value="EPR68003.1"/>
    <property type="molecule type" value="Genomic_DNA"/>
</dbReference>
<accession>S7WV94</accession>
<comment type="catalytic activity">
    <reaction evidence="9 10 11">
        <text>adenosine(37) in tRNA + dimethylallyl diphosphate = N(6)-dimethylallyladenosine(37) in tRNA + diphosphate</text>
        <dbReference type="Rhea" id="RHEA:26482"/>
        <dbReference type="Rhea" id="RHEA-COMP:10162"/>
        <dbReference type="Rhea" id="RHEA-COMP:10375"/>
        <dbReference type="ChEBI" id="CHEBI:33019"/>
        <dbReference type="ChEBI" id="CHEBI:57623"/>
        <dbReference type="ChEBI" id="CHEBI:74411"/>
        <dbReference type="ChEBI" id="CHEBI:74415"/>
        <dbReference type="EC" id="2.5.1.75"/>
    </reaction>
</comment>
<dbReference type="RefSeq" id="WP_020888937.1">
    <property type="nucleotide sequence ID" value="NZ_ATNM01000110.1"/>
</dbReference>
<keyword evidence="6 10" id="KW-0547">Nucleotide-binding</keyword>
<name>S7WV94_9BACT</name>
<dbReference type="Gene3D" id="1.10.20.140">
    <property type="match status" value="1"/>
</dbReference>
<keyword evidence="7 10" id="KW-0067">ATP-binding</keyword>
<dbReference type="PATRIC" id="fig|641524.5.peg.3046"/>
<proteinExistence type="inferred from homology"/>
<comment type="similarity">
    <text evidence="3 10 13">Belongs to the IPP transferase family.</text>
</comment>
<dbReference type="InterPro" id="IPR018022">
    <property type="entry name" value="IPT"/>
</dbReference>
<dbReference type="Pfam" id="PF01715">
    <property type="entry name" value="IPPT"/>
    <property type="match status" value="1"/>
</dbReference>
<dbReference type="EC" id="2.5.1.75" evidence="10"/>